<evidence type="ECO:0000313" key="1">
    <source>
        <dbReference type="EMBL" id="WOJ93677.1"/>
    </source>
</evidence>
<gene>
    <name evidence="1" type="ORF">R0135_00570</name>
</gene>
<dbReference type="Proteomes" id="UP001626537">
    <property type="component" value="Chromosome"/>
</dbReference>
<accession>A0ABZ0I3P9</accession>
<proteinExistence type="predicted"/>
<protein>
    <submittedName>
        <fullName evidence="1">Uncharacterized protein</fullName>
    </submittedName>
</protein>
<organism evidence="1 2">
    <name type="scientific">Congregibacter variabilis</name>
    <dbReference type="NCBI Taxonomy" id="3081200"/>
    <lineage>
        <taxon>Bacteria</taxon>
        <taxon>Pseudomonadati</taxon>
        <taxon>Pseudomonadota</taxon>
        <taxon>Gammaproteobacteria</taxon>
        <taxon>Cellvibrionales</taxon>
        <taxon>Halieaceae</taxon>
        <taxon>Congregibacter</taxon>
    </lineage>
</organism>
<dbReference type="EMBL" id="CP136864">
    <property type="protein sequence ID" value="WOJ93677.1"/>
    <property type="molecule type" value="Genomic_DNA"/>
</dbReference>
<dbReference type="RefSeq" id="WP_407348321.1">
    <property type="nucleotide sequence ID" value="NZ_CP136864.1"/>
</dbReference>
<name>A0ABZ0I3P9_9GAMM</name>
<sequence length="74" mass="8064">MTVHSLTLPSEISAGALDNVLVNDTDMLALWCPETRQAAVYMHALSEWTVVAFESPAEVIDFVKLLVVEPLGHA</sequence>
<reference evidence="1 2" key="1">
    <citation type="submission" date="2023-10" db="EMBL/GenBank/DDBJ databases">
        <title>Two novel species belonging to the OM43/NOR5 clade.</title>
        <authorList>
            <person name="Park M."/>
        </authorList>
    </citation>
    <scope>NUCLEOTIDE SEQUENCE [LARGE SCALE GENOMIC DNA]</scope>
    <source>
        <strain evidence="1 2">IMCC43200</strain>
    </source>
</reference>
<keyword evidence="2" id="KW-1185">Reference proteome</keyword>
<evidence type="ECO:0000313" key="2">
    <source>
        <dbReference type="Proteomes" id="UP001626537"/>
    </source>
</evidence>